<reference evidence="8" key="1">
    <citation type="submission" date="2022-07" db="EMBL/GenBank/DDBJ databases">
        <title>Genome analysis of Parmales, a sister group of diatoms, reveals the evolutionary specialization of diatoms from phago-mixotrophs to photoautotrophs.</title>
        <authorList>
            <person name="Ban H."/>
            <person name="Sato S."/>
            <person name="Yoshikawa S."/>
            <person name="Kazumasa Y."/>
            <person name="Nakamura Y."/>
            <person name="Ichinomiya M."/>
            <person name="Saitoh K."/>
            <person name="Sato N."/>
            <person name="Blanc-Mathieu R."/>
            <person name="Endo H."/>
            <person name="Kuwata A."/>
            <person name="Ogata H."/>
        </authorList>
    </citation>
    <scope>NUCLEOTIDE SEQUENCE</scope>
</reference>
<evidence type="ECO:0000256" key="4">
    <source>
        <dbReference type="ARBA" id="ARBA00022989"/>
    </source>
</evidence>
<evidence type="ECO:0000313" key="8">
    <source>
        <dbReference type="EMBL" id="GMI37529.1"/>
    </source>
</evidence>
<proteinExistence type="predicted"/>
<accession>A0A9W7G9K6</accession>
<keyword evidence="2" id="KW-1003">Cell membrane</keyword>
<evidence type="ECO:0000256" key="6">
    <source>
        <dbReference type="SAM" id="Phobius"/>
    </source>
</evidence>
<evidence type="ECO:0000256" key="3">
    <source>
        <dbReference type="ARBA" id="ARBA00022692"/>
    </source>
</evidence>
<dbReference type="GO" id="GO:0005886">
    <property type="term" value="C:plasma membrane"/>
    <property type="evidence" value="ECO:0007669"/>
    <property type="project" value="UniProtKB-SubCell"/>
</dbReference>
<feature type="transmembrane region" description="Helical" evidence="6">
    <location>
        <begin position="123"/>
        <end position="151"/>
    </location>
</feature>
<evidence type="ECO:0000256" key="2">
    <source>
        <dbReference type="ARBA" id="ARBA00022475"/>
    </source>
</evidence>
<feature type="domain" description="VTT" evidence="7">
    <location>
        <begin position="103"/>
        <end position="229"/>
    </location>
</feature>
<dbReference type="EMBL" id="BRXZ01007980">
    <property type="protein sequence ID" value="GMI37529.1"/>
    <property type="molecule type" value="Genomic_DNA"/>
</dbReference>
<feature type="transmembrane region" description="Helical" evidence="6">
    <location>
        <begin position="90"/>
        <end position="116"/>
    </location>
</feature>
<keyword evidence="9" id="KW-1185">Reference proteome</keyword>
<gene>
    <name evidence="8" type="ORF">TrRE_jg12214</name>
</gene>
<dbReference type="PANTHER" id="PTHR12677">
    <property type="entry name" value="GOLGI APPARATUS MEMBRANE PROTEIN TVP38-RELATED"/>
    <property type="match status" value="1"/>
</dbReference>
<dbReference type="InterPro" id="IPR015414">
    <property type="entry name" value="TMEM64"/>
</dbReference>
<evidence type="ECO:0000256" key="5">
    <source>
        <dbReference type="ARBA" id="ARBA00023136"/>
    </source>
</evidence>
<feature type="transmembrane region" description="Helical" evidence="6">
    <location>
        <begin position="46"/>
        <end position="70"/>
    </location>
</feature>
<protein>
    <recommendedName>
        <fullName evidence="7">VTT domain-containing protein</fullName>
    </recommendedName>
</protein>
<comment type="caution">
    <text evidence="8">The sequence shown here is derived from an EMBL/GenBank/DDBJ whole genome shotgun (WGS) entry which is preliminary data.</text>
</comment>
<comment type="subcellular location">
    <subcellularLocation>
        <location evidence="1">Cell membrane</location>
        <topology evidence="1">Multi-pass membrane protein</topology>
    </subcellularLocation>
</comment>
<dbReference type="AlphaFoldDB" id="A0A9W7G9K6"/>
<organism evidence="8 9">
    <name type="scientific">Triparma retinervis</name>
    <dbReference type="NCBI Taxonomy" id="2557542"/>
    <lineage>
        <taxon>Eukaryota</taxon>
        <taxon>Sar</taxon>
        <taxon>Stramenopiles</taxon>
        <taxon>Ochrophyta</taxon>
        <taxon>Bolidophyceae</taxon>
        <taxon>Parmales</taxon>
        <taxon>Triparmaceae</taxon>
        <taxon>Triparma</taxon>
    </lineage>
</organism>
<evidence type="ECO:0000313" key="9">
    <source>
        <dbReference type="Proteomes" id="UP001165082"/>
    </source>
</evidence>
<evidence type="ECO:0000256" key="1">
    <source>
        <dbReference type="ARBA" id="ARBA00004651"/>
    </source>
</evidence>
<evidence type="ECO:0000259" key="7">
    <source>
        <dbReference type="Pfam" id="PF09335"/>
    </source>
</evidence>
<keyword evidence="5 6" id="KW-0472">Membrane</keyword>
<keyword evidence="4 6" id="KW-1133">Transmembrane helix</keyword>
<feature type="non-terminal residue" evidence="8">
    <location>
        <position position="241"/>
    </location>
</feature>
<dbReference type="Proteomes" id="UP001165082">
    <property type="component" value="Unassembled WGS sequence"/>
</dbReference>
<sequence length="241" mass="26846">MADAPYHPLSPVEEVMGRETEAAAVTPEEHEKGWGKYCKRRHAPKIAFVIFVTGIFTYIAIDTFTTQYILEWMLDLNRFIQGQGDKGVLYLAVMLFFLTIFGIPATIFIVGGGFAFSERYPTYGILINILACWVGTTAGGCAAFLLGRYYLRKTVRGFIRKNKMRIVRAIDIAMKKEGTKMAILLRLVPYIPWNVFNYVAGVTGMRFYSFVIGSIGGLPWTTVCTFIGSGLSDLDQAANGT</sequence>
<dbReference type="Pfam" id="PF09335">
    <property type="entry name" value="VTT_dom"/>
    <property type="match status" value="1"/>
</dbReference>
<dbReference type="PANTHER" id="PTHR12677:SF59">
    <property type="entry name" value="GOLGI APPARATUS MEMBRANE PROTEIN TVP38-RELATED"/>
    <property type="match status" value="1"/>
</dbReference>
<keyword evidence="3 6" id="KW-0812">Transmembrane</keyword>
<name>A0A9W7G9K6_9STRA</name>
<dbReference type="InterPro" id="IPR032816">
    <property type="entry name" value="VTT_dom"/>
</dbReference>
<dbReference type="OrthoDB" id="166803at2759"/>